<dbReference type="GO" id="GO:0031120">
    <property type="term" value="P:snRNA pseudouridine synthesis"/>
    <property type="evidence" value="ECO:0007669"/>
    <property type="project" value="TreeGrafter"/>
</dbReference>
<evidence type="ECO:0000256" key="6">
    <source>
        <dbReference type="SAM" id="MobiDB-lite"/>
    </source>
</evidence>
<evidence type="ECO:0000256" key="4">
    <source>
        <dbReference type="ARBA" id="ARBA00023274"/>
    </source>
</evidence>
<protein>
    <recommendedName>
        <fullName evidence="5">Nucleolar protein 10</fullName>
    </recommendedName>
</protein>
<comment type="similarity">
    <text evidence="1">Belongs to the NOP10 family.</text>
</comment>
<organism evidence="7 8">
    <name type="scientific">Pycnococcus provasolii</name>
    <dbReference type="NCBI Taxonomy" id="41880"/>
    <lineage>
        <taxon>Eukaryota</taxon>
        <taxon>Viridiplantae</taxon>
        <taxon>Chlorophyta</taxon>
        <taxon>Pseudoscourfieldiophyceae</taxon>
        <taxon>Pseudoscourfieldiales</taxon>
        <taxon>Pycnococcaceae</taxon>
        <taxon>Pycnococcus</taxon>
    </lineage>
</organism>
<dbReference type="EMBL" id="BNJQ01000014">
    <property type="protein sequence ID" value="GHP06840.1"/>
    <property type="molecule type" value="Genomic_DNA"/>
</dbReference>
<evidence type="ECO:0000313" key="7">
    <source>
        <dbReference type="EMBL" id="GHP06840.1"/>
    </source>
</evidence>
<dbReference type="Proteomes" id="UP000660262">
    <property type="component" value="Unassembled WGS sequence"/>
</dbReference>
<comment type="caution">
    <text evidence="7">The sequence shown here is derived from an EMBL/GenBank/DDBJ whole genome shotgun (WGS) entry which is preliminary data.</text>
</comment>
<dbReference type="SUPFAM" id="SSF144210">
    <property type="entry name" value="Nop10-like SnoRNP"/>
    <property type="match status" value="1"/>
</dbReference>
<keyword evidence="4" id="KW-0687">Ribonucleoprotein</keyword>
<reference evidence="7" key="1">
    <citation type="submission" date="2020-10" db="EMBL/GenBank/DDBJ databases">
        <title>Unveiling of a novel bifunctional photoreceptor, Dualchrome1, isolated from a cosmopolitan green alga.</title>
        <authorList>
            <person name="Suzuki S."/>
            <person name="Kawachi M."/>
        </authorList>
    </citation>
    <scope>NUCLEOTIDE SEQUENCE</scope>
    <source>
        <strain evidence="7">NIES 2893</strain>
    </source>
</reference>
<proteinExistence type="inferred from homology"/>
<evidence type="ECO:0000313" key="8">
    <source>
        <dbReference type="Proteomes" id="UP000660262"/>
    </source>
</evidence>
<dbReference type="Gene3D" id="4.10.80.300">
    <property type="match status" value="1"/>
</dbReference>
<dbReference type="GO" id="GO:0070034">
    <property type="term" value="F:telomerase RNA binding"/>
    <property type="evidence" value="ECO:0007669"/>
    <property type="project" value="TreeGrafter"/>
</dbReference>
<accession>A0A830HM14</accession>
<evidence type="ECO:0000256" key="1">
    <source>
        <dbReference type="ARBA" id="ARBA00009462"/>
    </source>
</evidence>
<evidence type="ECO:0000256" key="2">
    <source>
        <dbReference type="ARBA" id="ARBA00022517"/>
    </source>
</evidence>
<keyword evidence="2" id="KW-0690">Ribosome biogenesis</keyword>
<keyword evidence="3" id="KW-0698">rRNA processing</keyword>
<dbReference type="PANTHER" id="PTHR13305">
    <property type="entry name" value="RIBOSOME BIOGENESIS PROTEIN NOP10"/>
    <property type="match status" value="1"/>
</dbReference>
<gene>
    <name evidence="7" type="ORF">PPROV_000558400</name>
</gene>
<dbReference type="GO" id="GO:0030515">
    <property type="term" value="F:snoRNA binding"/>
    <property type="evidence" value="ECO:0007669"/>
    <property type="project" value="InterPro"/>
</dbReference>
<dbReference type="GO" id="GO:0031118">
    <property type="term" value="P:rRNA pseudouridine synthesis"/>
    <property type="evidence" value="ECO:0007669"/>
    <property type="project" value="TreeGrafter"/>
</dbReference>
<dbReference type="GO" id="GO:1904874">
    <property type="term" value="P:positive regulation of telomerase RNA localization to Cajal body"/>
    <property type="evidence" value="ECO:0007669"/>
    <property type="project" value="TreeGrafter"/>
</dbReference>
<dbReference type="GO" id="GO:0031429">
    <property type="term" value="C:box H/ACA snoRNP complex"/>
    <property type="evidence" value="ECO:0007669"/>
    <property type="project" value="TreeGrafter"/>
</dbReference>
<evidence type="ECO:0000256" key="5">
    <source>
        <dbReference type="ARBA" id="ARBA00030185"/>
    </source>
</evidence>
<dbReference type="Pfam" id="PF04135">
    <property type="entry name" value="Nop10p"/>
    <property type="match status" value="1"/>
</dbReference>
<dbReference type="AlphaFoldDB" id="A0A830HM14"/>
<feature type="region of interest" description="Disordered" evidence="6">
    <location>
        <begin position="20"/>
        <end position="44"/>
    </location>
</feature>
<keyword evidence="8" id="KW-1185">Reference proteome</keyword>
<dbReference type="PANTHER" id="PTHR13305:SF0">
    <property type="entry name" value="H_ACA RIBONUCLEOPROTEIN COMPLEX SUBUNIT 3"/>
    <property type="match status" value="1"/>
</dbReference>
<dbReference type="InterPro" id="IPR036756">
    <property type="entry name" value="H/ACA_rnp_Nop10_sf"/>
</dbReference>
<evidence type="ECO:0000256" key="3">
    <source>
        <dbReference type="ARBA" id="ARBA00022552"/>
    </source>
</evidence>
<dbReference type="InterPro" id="IPR007264">
    <property type="entry name" value="H/ACA_rnp_Nop10"/>
</dbReference>
<dbReference type="OrthoDB" id="13807at2759"/>
<name>A0A830HM14_9CHLO</name>
<sequence>MYLMYYLDPSDSNTRIYTLSKTAPDGTPTKSAHPARFSPDDKFSAQPLESSAACWMSAAGSFSRGGKSKNVFLTGKQQQWWEEEGLGGDACGGGGGGGGFHGWLKKLRQNVLGPPRLNPPKRNLSLPYECYGQPFYRGIKGIREDKV</sequence>